<dbReference type="EMBL" id="GBXM01082906">
    <property type="protein sequence ID" value="JAH25671.1"/>
    <property type="molecule type" value="Transcribed_RNA"/>
</dbReference>
<accession>A0A0E9R931</accession>
<protein>
    <submittedName>
        <fullName evidence="1">Uncharacterized protein</fullName>
    </submittedName>
</protein>
<organism evidence="1">
    <name type="scientific">Anguilla anguilla</name>
    <name type="common">European freshwater eel</name>
    <name type="synonym">Muraena anguilla</name>
    <dbReference type="NCBI Taxonomy" id="7936"/>
    <lineage>
        <taxon>Eukaryota</taxon>
        <taxon>Metazoa</taxon>
        <taxon>Chordata</taxon>
        <taxon>Craniata</taxon>
        <taxon>Vertebrata</taxon>
        <taxon>Euteleostomi</taxon>
        <taxon>Actinopterygii</taxon>
        <taxon>Neopterygii</taxon>
        <taxon>Teleostei</taxon>
        <taxon>Anguilliformes</taxon>
        <taxon>Anguillidae</taxon>
        <taxon>Anguilla</taxon>
    </lineage>
</organism>
<sequence length="35" mass="3975">MTGFPFAPCIQKLFICVISIRQLFTVTGLKMFPIL</sequence>
<reference evidence="1" key="1">
    <citation type="submission" date="2014-11" db="EMBL/GenBank/DDBJ databases">
        <authorList>
            <person name="Amaro Gonzalez C."/>
        </authorList>
    </citation>
    <scope>NUCLEOTIDE SEQUENCE</scope>
</reference>
<evidence type="ECO:0000313" key="1">
    <source>
        <dbReference type="EMBL" id="JAH25671.1"/>
    </source>
</evidence>
<dbReference type="AlphaFoldDB" id="A0A0E9R931"/>
<name>A0A0E9R931_ANGAN</name>
<proteinExistence type="predicted"/>
<reference evidence="1" key="2">
    <citation type="journal article" date="2015" name="Fish Shellfish Immunol.">
        <title>Early steps in the European eel (Anguilla anguilla)-Vibrio vulnificus interaction in the gills: Role of the RtxA13 toxin.</title>
        <authorList>
            <person name="Callol A."/>
            <person name="Pajuelo D."/>
            <person name="Ebbesson L."/>
            <person name="Teles M."/>
            <person name="MacKenzie S."/>
            <person name="Amaro C."/>
        </authorList>
    </citation>
    <scope>NUCLEOTIDE SEQUENCE</scope>
</reference>